<dbReference type="AlphaFoldDB" id="A0A0N7HI65"/>
<gene>
    <name evidence="1" type="ORF">IMCC12053_408</name>
</gene>
<organism evidence="1 2">
    <name type="scientific">Celeribacter marinus</name>
    <dbReference type="NCBI Taxonomy" id="1397108"/>
    <lineage>
        <taxon>Bacteria</taxon>
        <taxon>Pseudomonadati</taxon>
        <taxon>Pseudomonadota</taxon>
        <taxon>Alphaproteobacteria</taxon>
        <taxon>Rhodobacterales</taxon>
        <taxon>Roseobacteraceae</taxon>
        <taxon>Celeribacter</taxon>
    </lineage>
</organism>
<evidence type="ECO:0000313" key="2">
    <source>
        <dbReference type="Proteomes" id="UP000064920"/>
    </source>
</evidence>
<protein>
    <submittedName>
        <fullName evidence="1">Uncharacterized protein</fullName>
    </submittedName>
</protein>
<dbReference type="KEGG" id="cmar:IMCC12053_408"/>
<evidence type="ECO:0000313" key="1">
    <source>
        <dbReference type="EMBL" id="ALI54357.1"/>
    </source>
</evidence>
<dbReference type="Proteomes" id="UP000064920">
    <property type="component" value="Chromosome"/>
</dbReference>
<proteinExistence type="predicted"/>
<name>A0A0N7HI65_9RHOB</name>
<sequence length="38" mass="4092">MAGRGVGYGHCAMLSGHWPRAAVAREDARKSGTRFSML</sequence>
<dbReference type="EMBL" id="CP012023">
    <property type="protein sequence ID" value="ALI54357.1"/>
    <property type="molecule type" value="Genomic_DNA"/>
</dbReference>
<keyword evidence="2" id="KW-1185">Reference proteome</keyword>
<accession>A0A0N7HI65</accession>
<dbReference type="STRING" id="1397108.IMCC12053_408"/>
<reference evidence="1 2" key="1">
    <citation type="submission" date="2015-05" db="EMBL/GenBank/DDBJ databases">
        <authorList>
            <person name="Wang D.B."/>
            <person name="Wang M."/>
        </authorList>
    </citation>
    <scope>NUCLEOTIDE SEQUENCE [LARGE SCALE GENOMIC DNA]</scope>
    <source>
        <strain evidence="1 2">IMCC 12053</strain>
    </source>
</reference>